<dbReference type="InterPro" id="IPR033557">
    <property type="entry name" value="CIMAP2"/>
</dbReference>
<dbReference type="InterPro" id="IPR010736">
    <property type="entry name" value="SHIPPO-rpt"/>
</dbReference>
<accession>A0A8S3ZIP3</accession>
<dbReference type="EMBL" id="CAJHNH020002727">
    <property type="protein sequence ID" value="CAG5127570.1"/>
    <property type="molecule type" value="Genomic_DNA"/>
</dbReference>
<dbReference type="PANTHER" id="PTHR34914:SF1">
    <property type="entry name" value="LYMPHOCYTE EXPANSION MOLECULE"/>
    <property type="match status" value="1"/>
</dbReference>
<feature type="region of interest" description="Disordered" evidence="1">
    <location>
        <begin position="1"/>
        <end position="22"/>
    </location>
</feature>
<dbReference type="OrthoDB" id="6275292at2759"/>
<dbReference type="PANTHER" id="PTHR34914">
    <property type="entry name" value="LYMPHOCYTE EXPANSION MOLECULE"/>
    <property type="match status" value="1"/>
</dbReference>
<sequence length="283" mass="32154">EQKSVFKGNVTREQTSGCRESKVPGIDWSRQLETERLAAQPHLLYTQQWQQNQILKRKLGPGLYEIKDFIQLANEKPRSERRLCGNQAPRFVKNTKGSGLGPGTYNLHTRYLPQRNKIEKPSHIGPGQYNFRTFVDDLHGPHRKYRGRFGKLAQYPDVPIDSIFSDSKTKNSLGPGAYYIKELSKPASTNSPAFLSSSRRDDKMAQKFFTRNFNPVGPGRYDIQKFEEAQNVNGHSSVFKSNTGKLSQQVSKVLQERIQGNSTKAETIFPYLQTGPSRSITVM</sequence>
<evidence type="ECO:0000313" key="3">
    <source>
        <dbReference type="Proteomes" id="UP000678393"/>
    </source>
</evidence>
<comment type="caution">
    <text evidence="2">The sequence shown here is derived from an EMBL/GenBank/DDBJ whole genome shotgun (WGS) entry which is preliminary data.</text>
</comment>
<dbReference type="AlphaFoldDB" id="A0A8S3ZIP3"/>
<proteinExistence type="predicted"/>
<feature type="non-terminal residue" evidence="2">
    <location>
        <position position="1"/>
    </location>
</feature>
<evidence type="ECO:0000256" key="1">
    <source>
        <dbReference type="SAM" id="MobiDB-lite"/>
    </source>
</evidence>
<dbReference type="Pfam" id="PF07004">
    <property type="entry name" value="SHIPPO-rpt"/>
    <property type="match status" value="1"/>
</dbReference>
<reference evidence="2" key="1">
    <citation type="submission" date="2021-04" db="EMBL/GenBank/DDBJ databases">
        <authorList>
            <consortium name="Molecular Ecology Group"/>
        </authorList>
    </citation>
    <scope>NUCLEOTIDE SEQUENCE</scope>
</reference>
<name>A0A8S3ZIP3_9EUPU</name>
<keyword evidence="3" id="KW-1185">Reference proteome</keyword>
<protein>
    <submittedName>
        <fullName evidence="2">Uncharacterized protein</fullName>
    </submittedName>
</protein>
<gene>
    <name evidence="2" type="ORF">CUNI_LOCUS13128</name>
</gene>
<dbReference type="Proteomes" id="UP000678393">
    <property type="component" value="Unassembled WGS sequence"/>
</dbReference>
<organism evidence="2 3">
    <name type="scientific">Candidula unifasciata</name>
    <dbReference type="NCBI Taxonomy" id="100452"/>
    <lineage>
        <taxon>Eukaryota</taxon>
        <taxon>Metazoa</taxon>
        <taxon>Spiralia</taxon>
        <taxon>Lophotrochozoa</taxon>
        <taxon>Mollusca</taxon>
        <taxon>Gastropoda</taxon>
        <taxon>Heterobranchia</taxon>
        <taxon>Euthyneura</taxon>
        <taxon>Panpulmonata</taxon>
        <taxon>Eupulmonata</taxon>
        <taxon>Stylommatophora</taxon>
        <taxon>Helicina</taxon>
        <taxon>Helicoidea</taxon>
        <taxon>Geomitridae</taxon>
        <taxon>Candidula</taxon>
    </lineage>
</organism>
<evidence type="ECO:0000313" key="2">
    <source>
        <dbReference type="EMBL" id="CAG5127570.1"/>
    </source>
</evidence>